<sequence>MTDYLEQFSVNEKPLASLAKDLVVLDECCRIHTEEHLVSHKLRPQTKACKRCVEDRKISKTMEFGGLPDWTIRDEKTGQVVRYNPQSEEVDGEIISDGKFRQTKTSLSDILAKFKAQKGYDLEKSGVIEFAYDMESLKKLEAFQKWVIEKFRGEHKHVEKIMVHEYLSMSKNAYMSPENKQRLIDKKGSIERAELVIVDNLGDYSTEEQGQFLSLMRMLQSKKFILYTFADADDRLNKLPASIKFAIKGNRMAIL</sequence>
<organism evidence="1 2">
    <name type="scientific">Pseudolactococcus chungangensis CAU 28 = DSM 22330</name>
    <dbReference type="NCBI Taxonomy" id="1122154"/>
    <lineage>
        <taxon>Bacteria</taxon>
        <taxon>Bacillati</taxon>
        <taxon>Bacillota</taxon>
        <taxon>Bacilli</taxon>
        <taxon>Lactobacillales</taxon>
        <taxon>Streptococcaceae</taxon>
        <taxon>Pseudolactococcus</taxon>
    </lineage>
</organism>
<dbReference type="RefSeq" id="WP_031366193.1">
    <property type="nucleotide sequence ID" value="NZ_FPKS01000004.1"/>
</dbReference>
<dbReference type="STRING" id="1122154.SAMN02746068_01028"/>
<dbReference type="Proteomes" id="UP000185655">
    <property type="component" value="Unassembled WGS sequence"/>
</dbReference>
<name>A0A1K2HBB4_9LACT</name>
<gene>
    <name evidence="1" type="ORF">SAMN02746068_01028</name>
</gene>
<protein>
    <submittedName>
        <fullName evidence="1">Uncharacterized protein</fullName>
    </submittedName>
</protein>
<reference evidence="1 2" key="1">
    <citation type="submission" date="2016-11" db="EMBL/GenBank/DDBJ databases">
        <authorList>
            <person name="Jaros S."/>
            <person name="Januszkiewicz K."/>
            <person name="Wedrychowicz H."/>
        </authorList>
    </citation>
    <scope>NUCLEOTIDE SEQUENCE [LARGE SCALE GENOMIC DNA]</scope>
    <source>
        <strain evidence="1 2">DSM 22330</strain>
    </source>
</reference>
<evidence type="ECO:0000313" key="1">
    <source>
        <dbReference type="EMBL" id="SFZ73981.1"/>
    </source>
</evidence>
<evidence type="ECO:0000313" key="2">
    <source>
        <dbReference type="Proteomes" id="UP000185655"/>
    </source>
</evidence>
<proteinExistence type="predicted"/>
<dbReference type="AlphaFoldDB" id="A0A1K2HBB4"/>
<accession>A0A1K2HBB4</accession>
<dbReference type="OrthoDB" id="9875384at2"/>
<dbReference type="EMBL" id="FPKS01000004">
    <property type="protein sequence ID" value="SFZ73981.1"/>
    <property type="molecule type" value="Genomic_DNA"/>
</dbReference>